<dbReference type="InParanoid" id="A0A401G8H6"/>
<dbReference type="AlphaFoldDB" id="A0A401G8H6"/>
<name>A0A401G8H6_9APHY</name>
<evidence type="ECO:0000313" key="1">
    <source>
        <dbReference type="EMBL" id="GBE78449.1"/>
    </source>
</evidence>
<accession>A0A401G8H6</accession>
<reference evidence="1 2" key="1">
    <citation type="journal article" date="2018" name="Sci. Rep.">
        <title>Genome sequence of the cauliflower mushroom Sparassis crispa (Hanabiratake) and its association with beneficial usage.</title>
        <authorList>
            <person name="Kiyama R."/>
            <person name="Furutani Y."/>
            <person name="Kawaguchi K."/>
            <person name="Nakanishi T."/>
        </authorList>
    </citation>
    <scope>NUCLEOTIDE SEQUENCE [LARGE SCALE GENOMIC DNA]</scope>
</reference>
<dbReference type="GeneID" id="38775366"/>
<evidence type="ECO:0000313" key="2">
    <source>
        <dbReference type="Proteomes" id="UP000287166"/>
    </source>
</evidence>
<proteinExistence type="predicted"/>
<sequence length="152" mass="17286">MVRLVDAGPSQYVAESETYKYIRPMPKCSLDSLVGHATRGCPVYDLQQRKVVYLKDTWRIFAEDLEKEGDILASLRTHNASYIPTVERHGDVLDHAMKTQALVYEPWNHAAQLLVAIQTGHLHYRLVLREVARDLTSFTNTNELCGGDRRCG</sequence>
<organism evidence="1 2">
    <name type="scientific">Sparassis crispa</name>
    <dbReference type="NCBI Taxonomy" id="139825"/>
    <lineage>
        <taxon>Eukaryota</taxon>
        <taxon>Fungi</taxon>
        <taxon>Dikarya</taxon>
        <taxon>Basidiomycota</taxon>
        <taxon>Agaricomycotina</taxon>
        <taxon>Agaricomycetes</taxon>
        <taxon>Polyporales</taxon>
        <taxon>Sparassidaceae</taxon>
        <taxon>Sparassis</taxon>
    </lineage>
</organism>
<keyword evidence="2" id="KW-1185">Reference proteome</keyword>
<gene>
    <name evidence="1" type="ORF">SCP_0113380</name>
</gene>
<dbReference type="STRING" id="139825.A0A401G8H6"/>
<evidence type="ECO:0008006" key="3">
    <source>
        <dbReference type="Google" id="ProtNLM"/>
    </source>
</evidence>
<dbReference type="OrthoDB" id="2751752at2759"/>
<dbReference type="Proteomes" id="UP000287166">
    <property type="component" value="Unassembled WGS sequence"/>
</dbReference>
<comment type="caution">
    <text evidence="1">The sequence shown here is derived from an EMBL/GenBank/DDBJ whole genome shotgun (WGS) entry which is preliminary data.</text>
</comment>
<dbReference type="RefSeq" id="XP_027609362.1">
    <property type="nucleotide sequence ID" value="XM_027753561.1"/>
</dbReference>
<protein>
    <recommendedName>
        <fullName evidence="3">Fungal-type protein kinase domain-containing protein</fullName>
    </recommendedName>
</protein>
<dbReference type="EMBL" id="BFAD01000001">
    <property type="protein sequence ID" value="GBE78449.1"/>
    <property type="molecule type" value="Genomic_DNA"/>
</dbReference>